<organism evidence="1 2">
    <name type="scientific">Sorghum bicolor</name>
    <name type="common">Sorghum</name>
    <name type="synonym">Sorghum vulgare</name>
    <dbReference type="NCBI Taxonomy" id="4558"/>
    <lineage>
        <taxon>Eukaryota</taxon>
        <taxon>Viridiplantae</taxon>
        <taxon>Streptophyta</taxon>
        <taxon>Embryophyta</taxon>
        <taxon>Tracheophyta</taxon>
        <taxon>Spermatophyta</taxon>
        <taxon>Magnoliopsida</taxon>
        <taxon>Liliopsida</taxon>
        <taxon>Poales</taxon>
        <taxon>Poaceae</taxon>
        <taxon>PACMAD clade</taxon>
        <taxon>Panicoideae</taxon>
        <taxon>Andropogonodae</taxon>
        <taxon>Andropogoneae</taxon>
        <taxon>Sorghinae</taxon>
        <taxon>Sorghum</taxon>
    </lineage>
</organism>
<sequence length="108" mass="12030">MLAFAVAVLHPQHHLDGEGNRPAGAVPRGEHSSDTKFEGDLIILCLQDLHHCLLAFLYQKKKGDFGFCAVHYCMLMFLWLPGSSVRPPVLSLAIFPSCSMFPFFPPVF</sequence>
<dbReference type="Proteomes" id="UP000000768">
    <property type="component" value="Chromosome 2"/>
</dbReference>
<reference evidence="1 2" key="1">
    <citation type="journal article" date="2009" name="Nature">
        <title>The Sorghum bicolor genome and the diversification of grasses.</title>
        <authorList>
            <person name="Paterson A.H."/>
            <person name="Bowers J.E."/>
            <person name="Bruggmann R."/>
            <person name="Dubchak I."/>
            <person name="Grimwood J."/>
            <person name="Gundlach H."/>
            <person name="Haberer G."/>
            <person name="Hellsten U."/>
            <person name="Mitros T."/>
            <person name="Poliakov A."/>
            <person name="Schmutz J."/>
            <person name="Spannagl M."/>
            <person name="Tang H."/>
            <person name="Wang X."/>
            <person name="Wicker T."/>
            <person name="Bharti A.K."/>
            <person name="Chapman J."/>
            <person name="Feltus F.A."/>
            <person name="Gowik U."/>
            <person name="Grigoriev I.V."/>
            <person name="Lyons E."/>
            <person name="Maher C.A."/>
            <person name="Martis M."/>
            <person name="Narechania A."/>
            <person name="Otillar R.P."/>
            <person name="Penning B.W."/>
            <person name="Salamov A.A."/>
            <person name="Wang Y."/>
            <person name="Zhang L."/>
            <person name="Carpita N.C."/>
            <person name="Freeling M."/>
            <person name="Gingle A.R."/>
            <person name="Hash C.T."/>
            <person name="Keller B."/>
            <person name="Klein P."/>
            <person name="Kresovich S."/>
            <person name="McCann M.C."/>
            <person name="Ming R."/>
            <person name="Peterson D.G."/>
            <person name="Mehboob-ur-Rahman"/>
            <person name="Ware D."/>
            <person name="Westhoff P."/>
            <person name="Mayer K.F."/>
            <person name="Messing J."/>
            <person name="Rokhsar D.S."/>
        </authorList>
    </citation>
    <scope>NUCLEOTIDE SEQUENCE [LARGE SCALE GENOMIC DNA]</scope>
    <source>
        <strain evidence="2">cv. BTx623</strain>
    </source>
</reference>
<gene>
    <name evidence="1" type="ORF">SORBI_3002G346300</name>
</gene>
<dbReference type="EMBL" id="CM000761">
    <property type="protein sequence ID" value="KXG36522.1"/>
    <property type="molecule type" value="Genomic_DNA"/>
</dbReference>
<protein>
    <submittedName>
        <fullName evidence="1">Uncharacterized protein</fullName>
    </submittedName>
</protein>
<evidence type="ECO:0000313" key="1">
    <source>
        <dbReference type="EMBL" id="KXG36522.1"/>
    </source>
</evidence>
<dbReference type="Gramene" id="KXG36522">
    <property type="protein sequence ID" value="KXG36522"/>
    <property type="gene ID" value="SORBI_3002G346300"/>
</dbReference>
<dbReference type="InParanoid" id="A0A1B6QF24"/>
<reference evidence="2" key="2">
    <citation type="journal article" date="2018" name="Plant J.">
        <title>The Sorghum bicolor reference genome: improved assembly, gene annotations, a transcriptome atlas, and signatures of genome organization.</title>
        <authorList>
            <person name="McCormick R.F."/>
            <person name="Truong S.K."/>
            <person name="Sreedasyam A."/>
            <person name="Jenkins J."/>
            <person name="Shu S."/>
            <person name="Sims D."/>
            <person name="Kennedy M."/>
            <person name="Amirebrahimi M."/>
            <person name="Weers B.D."/>
            <person name="McKinley B."/>
            <person name="Mattison A."/>
            <person name="Morishige D.T."/>
            <person name="Grimwood J."/>
            <person name="Schmutz J."/>
            <person name="Mullet J.E."/>
        </authorList>
    </citation>
    <scope>NUCLEOTIDE SEQUENCE [LARGE SCALE GENOMIC DNA]</scope>
    <source>
        <strain evidence="2">cv. BTx623</strain>
    </source>
</reference>
<dbReference type="AlphaFoldDB" id="A0A1B6QF24"/>
<accession>A0A1B6QF24</accession>
<proteinExistence type="predicted"/>
<name>A0A1B6QF24_SORBI</name>
<keyword evidence="2" id="KW-1185">Reference proteome</keyword>
<evidence type="ECO:0000313" key="2">
    <source>
        <dbReference type="Proteomes" id="UP000000768"/>
    </source>
</evidence>